<dbReference type="PANTHER" id="PTHR34072:SF52">
    <property type="entry name" value="RIBONUCLEASE H"/>
    <property type="match status" value="1"/>
</dbReference>
<organism evidence="3 4">
    <name type="scientific">Tanacetum coccineum</name>
    <dbReference type="NCBI Taxonomy" id="301880"/>
    <lineage>
        <taxon>Eukaryota</taxon>
        <taxon>Viridiplantae</taxon>
        <taxon>Streptophyta</taxon>
        <taxon>Embryophyta</taxon>
        <taxon>Tracheophyta</taxon>
        <taxon>Spermatophyta</taxon>
        <taxon>Magnoliopsida</taxon>
        <taxon>eudicotyledons</taxon>
        <taxon>Gunneridae</taxon>
        <taxon>Pentapetalae</taxon>
        <taxon>asterids</taxon>
        <taxon>campanulids</taxon>
        <taxon>Asterales</taxon>
        <taxon>Asteraceae</taxon>
        <taxon>Asteroideae</taxon>
        <taxon>Anthemideae</taxon>
        <taxon>Anthemidinae</taxon>
        <taxon>Tanacetum</taxon>
    </lineage>
</organism>
<evidence type="ECO:0000259" key="2">
    <source>
        <dbReference type="Pfam" id="PF17919"/>
    </source>
</evidence>
<reference evidence="3" key="1">
    <citation type="journal article" date="2022" name="Int. J. Mol. Sci.">
        <title>Draft Genome of Tanacetum Coccineum: Genomic Comparison of Closely Related Tanacetum-Family Plants.</title>
        <authorList>
            <person name="Yamashiro T."/>
            <person name="Shiraishi A."/>
            <person name="Nakayama K."/>
            <person name="Satake H."/>
        </authorList>
    </citation>
    <scope>NUCLEOTIDE SEQUENCE</scope>
</reference>
<keyword evidence="3" id="KW-0695">RNA-directed DNA polymerase</keyword>
<evidence type="ECO:0000256" key="1">
    <source>
        <dbReference type="SAM" id="MobiDB-lite"/>
    </source>
</evidence>
<feature type="compositionally biased region" description="Basic and acidic residues" evidence="1">
    <location>
        <begin position="39"/>
        <end position="55"/>
    </location>
</feature>
<dbReference type="GO" id="GO:0003964">
    <property type="term" value="F:RNA-directed DNA polymerase activity"/>
    <property type="evidence" value="ECO:0007669"/>
    <property type="project" value="UniProtKB-KW"/>
</dbReference>
<dbReference type="PANTHER" id="PTHR34072">
    <property type="entry name" value="ENZYMATIC POLYPROTEIN-RELATED"/>
    <property type="match status" value="1"/>
</dbReference>
<name>A0ABQ5AY18_9ASTR</name>
<feature type="region of interest" description="Disordered" evidence="1">
    <location>
        <begin position="25"/>
        <end position="61"/>
    </location>
</feature>
<keyword evidence="3" id="KW-0548">Nucleotidyltransferase</keyword>
<keyword evidence="4" id="KW-1185">Reference proteome</keyword>
<dbReference type="CDD" id="cd09274">
    <property type="entry name" value="RNase_HI_RT_Ty3"/>
    <property type="match status" value="1"/>
</dbReference>
<gene>
    <name evidence="3" type="ORF">Tco_0841565</name>
</gene>
<dbReference type="InterPro" id="IPR043502">
    <property type="entry name" value="DNA/RNA_pol_sf"/>
</dbReference>
<comment type="caution">
    <text evidence="3">The sequence shown here is derived from an EMBL/GenBank/DDBJ whole genome shotgun (WGS) entry which is preliminary data.</text>
</comment>
<dbReference type="SUPFAM" id="SSF56672">
    <property type="entry name" value="DNA/RNA polymerases"/>
    <property type="match status" value="1"/>
</dbReference>
<dbReference type="Gene3D" id="3.30.70.270">
    <property type="match status" value="1"/>
</dbReference>
<feature type="domain" description="Reverse transcriptase/retrotransposon-derived protein RNase H-like" evidence="2">
    <location>
        <begin position="194"/>
        <end position="287"/>
    </location>
</feature>
<dbReference type="Pfam" id="PF17919">
    <property type="entry name" value="RT_RNaseH_2"/>
    <property type="match status" value="1"/>
</dbReference>
<dbReference type="Proteomes" id="UP001151760">
    <property type="component" value="Unassembled WGS sequence"/>
</dbReference>
<keyword evidence="3" id="KW-0808">Transferase</keyword>
<protein>
    <submittedName>
        <fullName evidence="3">Reverse transcriptase domain-containing protein</fullName>
    </submittedName>
</protein>
<reference evidence="3" key="2">
    <citation type="submission" date="2022-01" db="EMBL/GenBank/DDBJ databases">
        <authorList>
            <person name="Yamashiro T."/>
            <person name="Shiraishi A."/>
            <person name="Satake H."/>
            <person name="Nakayama K."/>
        </authorList>
    </citation>
    <scope>NUCLEOTIDE SEQUENCE</scope>
</reference>
<dbReference type="EMBL" id="BQNB010012724">
    <property type="protein sequence ID" value="GJT07103.1"/>
    <property type="molecule type" value="Genomic_DNA"/>
</dbReference>
<evidence type="ECO:0000313" key="3">
    <source>
        <dbReference type="EMBL" id="GJT07103.1"/>
    </source>
</evidence>
<dbReference type="InterPro" id="IPR043128">
    <property type="entry name" value="Rev_trsase/Diguanyl_cyclase"/>
</dbReference>
<evidence type="ECO:0000313" key="4">
    <source>
        <dbReference type="Proteomes" id="UP001151760"/>
    </source>
</evidence>
<accession>A0ABQ5AY18</accession>
<proteinExistence type="predicted"/>
<sequence>MVAIMEPTTIQKAVQIAGTLTDEAIRNGSIKKNPKKRGNRGELNKDRNGRDDNKRNRTGNAFAITTNPFRRENTGTEPKGTETRIYCSEIDFPEVFPDDLSGLPHIQEIEFWIEFVPGAIPVVKSPYRLAPFEMEELSDPSKIEAVKNWEAPRTPSKVRSFLGLAGYYARFIENFSKISKSLTILTQKSKTFDWAKEHEREFQTLKEKLCNTPVLALHDRPKDFVVYCDASGLGLGCMLMQRGKVIAYASRQLKIHKKNYTTYDLELGAVVFALKIWRHYLYGTKSVIHTVHKSLQYIFNQKELNMCQRH</sequence>
<dbReference type="InterPro" id="IPR041577">
    <property type="entry name" value="RT_RNaseH_2"/>
</dbReference>